<feature type="compositionally biased region" description="Polar residues" evidence="2">
    <location>
        <begin position="22"/>
        <end position="45"/>
    </location>
</feature>
<dbReference type="EMBL" id="CAJPIN010031318">
    <property type="protein sequence ID" value="CAG2064063.1"/>
    <property type="molecule type" value="Genomic_DNA"/>
</dbReference>
<evidence type="ECO:0000256" key="1">
    <source>
        <dbReference type="SAM" id="Coils"/>
    </source>
</evidence>
<dbReference type="Proteomes" id="UP001153148">
    <property type="component" value="Unassembled WGS sequence"/>
</dbReference>
<proteinExistence type="predicted"/>
<evidence type="ECO:0000313" key="4">
    <source>
        <dbReference type="Proteomes" id="UP001153148"/>
    </source>
</evidence>
<organism evidence="3 4">
    <name type="scientific">Timema podura</name>
    <name type="common">Walking stick</name>
    <dbReference type="NCBI Taxonomy" id="61482"/>
    <lineage>
        <taxon>Eukaryota</taxon>
        <taxon>Metazoa</taxon>
        <taxon>Ecdysozoa</taxon>
        <taxon>Arthropoda</taxon>
        <taxon>Hexapoda</taxon>
        <taxon>Insecta</taxon>
        <taxon>Pterygota</taxon>
        <taxon>Neoptera</taxon>
        <taxon>Polyneoptera</taxon>
        <taxon>Phasmatodea</taxon>
        <taxon>Timematodea</taxon>
        <taxon>Timematoidea</taxon>
        <taxon>Timematidae</taxon>
        <taxon>Timema</taxon>
    </lineage>
</organism>
<protein>
    <submittedName>
        <fullName evidence="3">Uncharacterized protein</fullName>
    </submittedName>
</protein>
<comment type="caution">
    <text evidence="3">The sequence shown here is derived from an EMBL/GenBank/DDBJ whole genome shotgun (WGS) entry which is preliminary data.</text>
</comment>
<feature type="non-terminal residue" evidence="3">
    <location>
        <position position="1"/>
    </location>
</feature>
<keyword evidence="4" id="KW-1185">Reference proteome</keyword>
<feature type="coiled-coil region" evidence="1">
    <location>
        <begin position="127"/>
        <end position="260"/>
    </location>
</feature>
<name>A0ABN7P8B4_TIMPD</name>
<evidence type="ECO:0000256" key="2">
    <source>
        <dbReference type="SAM" id="MobiDB-lite"/>
    </source>
</evidence>
<evidence type="ECO:0000313" key="3">
    <source>
        <dbReference type="EMBL" id="CAG2064063.1"/>
    </source>
</evidence>
<sequence length="369" mass="42400">IILVSQYPDSRIKKESEFDYARSTSSLTSPAHTSQPSLEQVTVVTSDKEGDTKSNLESCRSLKSHRSSRDGSPSLRYQLEHVDHHFLESAGQEDLKAMLIRKEAEIVSLSCDFEAKQQECEEHLAYIDALLLENRDLKQNLAGKQEDPIVTVEKDSKKPNQLLGTHAEGEVEGLRRTVKTLEEEVQRLREVNKEKDSLKEELLTARKDVIKSQMECGRLQEELDKKKEAIATLEDGKVEKAALEGRLYSLTAERDALKNNLEDQASVNVAFQELAFKTREYDAVRTERDVLRMRIQDFADLEQDIEMYKYRAREAEVLRIERDRLKERLDKLTTVQVAYLTEIEKNNRLVMVEAERDHLKASCSCILTN</sequence>
<feature type="region of interest" description="Disordered" evidence="2">
    <location>
        <begin position="15"/>
        <end position="73"/>
    </location>
</feature>
<gene>
    <name evidence="3" type="ORF">TPAB3V08_LOCUS11010</name>
</gene>
<keyword evidence="1" id="KW-0175">Coiled coil</keyword>
<accession>A0ABN7P8B4</accession>
<reference evidence="3" key="1">
    <citation type="submission" date="2021-03" db="EMBL/GenBank/DDBJ databases">
        <authorList>
            <person name="Tran Van P."/>
        </authorList>
    </citation>
    <scope>NUCLEOTIDE SEQUENCE</scope>
</reference>